<dbReference type="InterPro" id="IPR001362">
    <property type="entry name" value="Glyco_hydro_32"/>
</dbReference>
<dbReference type="GO" id="GO:0005975">
    <property type="term" value="P:carbohydrate metabolic process"/>
    <property type="evidence" value="ECO:0007669"/>
    <property type="project" value="InterPro"/>
</dbReference>
<dbReference type="AlphaFoldDB" id="A0A9D1S0F4"/>
<evidence type="ECO:0000256" key="1">
    <source>
        <dbReference type="ARBA" id="ARBA00009902"/>
    </source>
</evidence>
<dbReference type="InterPro" id="IPR013320">
    <property type="entry name" value="ConA-like_dom_sf"/>
</dbReference>
<dbReference type="SUPFAM" id="SSF75005">
    <property type="entry name" value="Arabinanase/levansucrase/invertase"/>
    <property type="match status" value="1"/>
</dbReference>
<name>A0A9D1S0F4_9CORY</name>
<comment type="caution">
    <text evidence="8">The sequence shown here is derived from an EMBL/GenBank/DDBJ whole genome shotgun (WGS) entry which is preliminary data.</text>
</comment>
<dbReference type="SUPFAM" id="SSF49899">
    <property type="entry name" value="Concanavalin A-like lectins/glucanases"/>
    <property type="match status" value="1"/>
</dbReference>
<dbReference type="PANTHER" id="PTHR43101">
    <property type="entry name" value="BETA-FRUCTOSIDASE"/>
    <property type="match status" value="1"/>
</dbReference>
<dbReference type="GO" id="GO:0004564">
    <property type="term" value="F:beta-fructofuranosidase activity"/>
    <property type="evidence" value="ECO:0007669"/>
    <property type="project" value="UniProtKB-EC"/>
</dbReference>
<comment type="similarity">
    <text evidence="1 5">Belongs to the glycosyl hydrolase 32 family.</text>
</comment>
<dbReference type="Proteomes" id="UP000824189">
    <property type="component" value="Unassembled WGS sequence"/>
</dbReference>
<keyword evidence="4 5" id="KW-0326">Glycosidase</keyword>
<dbReference type="Pfam" id="PF08244">
    <property type="entry name" value="Glyco_hydro_32C"/>
    <property type="match status" value="1"/>
</dbReference>
<proteinExistence type="inferred from homology"/>
<dbReference type="EMBL" id="DXFZ01000111">
    <property type="protein sequence ID" value="HIW96668.1"/>
    <property type="molecule type" value="Genomic_DNA"/>
</dbReference>
<dbReference type="InterPro" id="IPR051214">
    <property type="entry name" value="GH32_Enzymes"/>
</dbReference>
<evidence type="ECO:0000313" key="9">
    <source>
        <dbReference type="Proteomes" id="UP000824189"/>
    </source>
</evidence>
<sequence length="507" mass="54226">MVSSSHKHRPELHITAETGVLEAPAGALVVDGSMHVFHQFRPRAGEGSRWAHQVASDVAYDWDVCDDVLVPQQDTGQDTEIDILAGATVPVGGNAVELFFVTTSADGADSAEALGTAVDHGNRGPRSFTIQRAYVGDVSELIDVSDDPSEADPRVERLGPVTIEDSAFAVDNLVAPCVIKHEDDAFPDQPWLMLALALEGESDARIVVLRSADRQNWQVVGPLEVPAEAVRDSRPFAPRIVSMGDATTGTRHDVIFVTYPGAGEEATELTGYLVGSLSGSRFDVTTPFTPLDHGHDFTRPRIINRETPVMFGLVGSHPSLESTWANCLTAPRYLSLIDGVLYQDIIGAPMAVRSFSDYAFIWAAQLDAKQGEVTVQLTAESGSPIATVVYSADKVTVTRHPSGESRTATLQPAESEALTVFFDSPVCEVFANGGAATLTSMIPSESRVASIDVSTSGGAKVQASMQTAGQQLMRMQAGLTSPEEQERFQAEAILADRDVAEGVFEES</sequence>
<dbReference type="Gene3D" id="2.60.120.560">
    <property type="entry name" value="Exo-inulinase, domain 1"/>
    <property type="match status" value="1"/>
</dbReference>
<reference evidence="8" key="1">
    <citation type="journal article" date="2021" name="PeerJ">
        <title>Extensive microbial diversity within the chicken gut microbiome revealed by metagenomics and culture.</title>
        <authorList>
            <person name="Gilroy R."/>
            <person name="Ravi A."/>
            <person name="Getino M."/>
            <person name="Pursley I."/>
            <person name="Horton D.L."/>
            <person name="Alikhan N.F."/>
            <person name="Baker D."/>
            <person name="Gharbi K."/>
            <person name="Hall N."/>
            <person name="Watson M."/>
            <person name="Adriaenssens E.M."/>
            <person name="Foster-Nyarko E."/>
            <person name="Jarju S."/>
            <person name="Secka A."/>
            <person name="Antonio M."/>
            <person name="Oren A."/>
            <person name="Chaudhuri R.R."/>
            <person name="La Ragione R."/>
            <person name="Hildebrand F."/>
            <person name="Pallen M.J."/>
        </authorList>
    </citation>
    <scope>NUCLEOTIDE SEQUENCE</scope>
    <source>
        <strain evidence="8">4376</strain>
    </source>
</reference>
<evidence type="ECO:0000256" key="2">
    <source>
        <dbReference type="ARBA" id="ARBA00012758"/>
    </source>
</evidence>
<feature type="domain" description="Glycosyl hydrolase family 32 C-terminal" evidence="7">
    <location>
        <begin position="370"/>
        <end position="460"/>
    </location>
</feature>
<dbReference type="InterPro" id="IPR013189">
    <property type="entry name" value="Glyco_hydro_32_C"/>
</dbReference>
<organism evidence="8 9">
    <name type="scientific">Candidatus Corynebacterium gallistercoris</name>
    <dbReference type="NCBI Taxonomy" id="2838530"/>
    <lineage>
        <taxon>Bacteria</taxon>
        <taxon>Bacillati</taxon>
        <taxon>Actinomycetota</taxon>
        <taxon>Actinomycetes</taxon>
        <taxon>Mycobacteriales</taxon>
        <taxon>Corynebacteriaceae</taxon>
        <taxon>Corynebacterium</taxon>
    </lineage>
</organism>
<gene>
    <name evidence="8" type="ORF">H9867_09375</name>
</gene>
<evidence type="ECO:0000256" key="4">
    <source>
        <dbReference type="ARBA" id="ARBA00023295"/>
    </source>
</evidence>
<dbReference type="InterPro" id="IPR023296">
    <property type="entry name" value="Glyco_hydro_beta-prop_sf"/>
</dbReference>
<dbReference type="PANTHER" id="PTHR43101:SF1">
    <property type="entry name" value="BETA-FRUCTOSIDASE"/>
    <property type="match status" value="1"/>
</dbReference>
<accession>A0A9D1S0F4</accession>
<dbReference type="InterPro" id="IPR013148">
    <property type="entry name" value="Glyco_hydro_32_N"/>
</dbReference>
<evidence type="ECO:0000256" key="3">
    <source>
        <dbReference type="ARBA" id="ARBA00022801"/>
    </source>
</evidence>
<protein>
    <recommendedName>
        <fullName evidence="2">beta-fructofuranosidase</fullName>
        <ecNumber evidence="2">3.2.1.26</ecNumber>
    </recommendedName>
</protein>
<dbReference type="SMART" id="SM00640">
    <property type="entry name" value="Glyco_32"/>
    <property type="match status" value="1"/>
</dbReference>
<dbReference type="EC" id="3.2.1.26" evidence="2"/>
<keyword evidence="3 5" id="KW-0378">Hydrolase</keyword>
<evidence type="ECO:0000313" key="8">
    <source>
        <dbReference type="EMBL" id="HIW96668.1"/>
    </source>
</evidence>
<dbReference type="Gene3D" id="2.115.10.20">
    <property type="entry name" value="Glycosyl hydrolase domain, family 43"/>
    <property type="match status" value="1"/>
</dbReference>
<reference evidence="8" key="2">
    <citation type="submission" date="2021-04" db="EMBL/GenBank/DDBJ databases">
        <authorList>
            <person name="Gilroy R."/>
        </authorList>
    </citation>
    <scope>NUCLEOTIDE SEQUENCE</scope>
    <source>
        <strain evidence="8">4376</strain>
    </source>
</reference>
<evidence type="ECO:0000256" key="5">
    <source>
        <dbReference type="RuleBase" id="RU362110"/>
    </source>
</evidence>
<dbReference type="Pfam" id="PF00251">
    <property type="entry name" value="Glyco_hydro_32N"/>
    <property type="match status" value="1"/>
</dbReference>
<evidence type="ECO:0000259" key="7">
    <source>
        <dbReference type="Pfam" id="PF08244"/>
    </source>
</evidence>
<feature type="domain" description="Glycosyl hydrolase family 32 N-terminal" evidence="6">
    <location>
        <begin position="189"/>
        <end position="343"/>
    </location>
</feature>
<evidence type="ECO:0000259" key="6">
    <source>
        <dbReference type="Pfam" id="PF00251"/>
    </source>
</evidence>